<sequence length="87" mass="10064">MEKVKPVIDTSYKPHISDSNQEDNGKPKFYRTTEGQLVLKKAAVFYNKVLMHYVPVPEQDPSLTKPTKATRNVRFFPIGCKIIYYTL</sequence>
<name>A0ACC2RQP6_9FUNG</name>
<accession>A0ACC2RQP6</accession>
<evidence type="ECO:0000313" key="1">
    <source>
        <dbReference type="EMBL" id="KAJ9052377.1"/>
    </source>
</evidence>
<dbReference type="EMBL" id="QTSX02006687">
    <property type="protein sequence ID" value="KAJ9052377.1"/>
    <property type="molecule type" value="Genomic_DNA"/>
</dbReference>
<evidence type="ECO:0000313" key="2">
    <source>
        <dbReference type="Proteomes" id="UP001165960"/>
    </source>
</evidence>
<organism evidence="1 2">
    <name type="scientific">Entomophthora muscae</name>
    <dbReference type="NCBI Taxonomy" id="34485"/>
    <lineage>
        <taxon>Eukaryota</taxon>
        <taxon>Fungi</taxon>
        <taxon>Fungi incertae sedis</taxon>
        <taxon>Zoopagomycota</taxon>
        <taxon>Entomophthoromycotina</taxon>
        <taxon>Entomophthoromycetes</taxon>
        <taxon>Entomophthorales</taxon>
        <taxon>Entomophthoraceae</taxon>
        <taxon>Entomophthora</taxon>
    </lineage>
</organism>
<reference evidence="1" key="1">
    <citation type="submission" date="2022-04" db="EMBL/GenBank/DDBJ databases">
        <title>Genome of the entomopathogenic fungus Entomophthora muscae.</title>
        <authorList>
            <person name="Elya C."/>
            <person name="Lovett B.R."/>
            <person name="Lee E."/>
            <person name="Macias A.M."/>
            <person name="Hajek A.E."/>
            <person name="De Bivort B.L."/>
            <person name="Kasson M.T."/>
            <person name="De Fine Licht H.H."/>
            <person name="Stajich J.E."/>
        </authorList>
    </citation>
    <scope>NUCLEOTIDE SEQUENCE</scope>
    <source>
        <strain evidence="1">Berkeley</strain>
    </source>
</reference>
<comment type="caution">
    <text evidence="1">The sequence shown here is derived from an EMBL/GenBank/DDBJ whole genome shotgun (WGS) entry which is preliminary data.</text>
</comment>
<dbReference type="Proteomes" id="UP001165960">
    <property type="component" value="Unassembled WGS sequence"/>
</dbReference>
<gene>
    <name evidence="1" type="ORF">DSO57_1034885</name>
</gene>
<keyword evidence="2" id="KW-1185">Reference proteome</keyword>
<proteinExistence type="predicted"/>
<protein>
    <submittedName>
        <fullName evidence="1">Uncharacterized protein</fullName>
    </submittedName>
</protein>